<dbReference type="OrthoDB" id="21495at2759"/>
<dbReference type="Proteomes" id="UP000050761">
    <property type="component" value="Unassembled WGS sequence"/>
</dbReference>
<accession>A0A183FGX3</accession>
<name>A0A183FGX3_HELPZ</name>
<dbReference type="Gene3D" id="1.10.10.60">
    <property type="entry name" value="Homeodomain-like"/>
    <property type="match status" value="1"/>
</dbReference>
<organism evidence="3 4">
    <name type="scientific">Heligmosomoides polygyrus</name>
    <name type="common">Parasitic roundworm</name>
    <dbReference type="NCBI Taxonomy" id="6339"/>
    <lineage>
        <taxon>Eukaryota</taxon>
        <taxon>Metazoa</taxon>
        <taxon>Ecdysozoa</taxon>
        <taxon>Nematoda</taxon>
        <taxon>Chromadorea</taxon>
        <taxon>Rhabditida</taxon>
        <taxon>Rhabditina</taxon>
        <taxon>Rhabditomorpha</taxon>
        <taxon>Strongyloidea</taxon>
        <taxon>Heligmosomidae</taxon>
        <taxon>Heligmosomoides</taxon>
    </lineage>
</organism>
<dbReference type="GO" id="GO:0003677">
    <property type="term" value="F:DNA binding"/>
    <property type="evidence" value="ECO:0007669"/>
    <property type="project" value="InterPro"/>
</dbReference>
<dbReference type="EMBL" id="UZAH01025570">
    <property type="protein sequence ID" value="VDO66397.1"/>
    <property type="molecule type" value="Genomic_DNA"/>
</dbReference>
<dbReference type="AlphaFoldDB" id="A0A183FGX3"/>
<dbReference type="InterPro" id="IPR001356">
    <property type="entry name" value="HD"/>
</dbReference>
<keyword evidence="3" id="KW-1185">Reference proteome</keyword>
<gene>
    <name evidence="2" type="ORF">HPBE_LOCUS5962</name>
</gene>
<evidence type="ECO:0000256" key="1">
    <source>
        <dbReference type="SAM" id="MobiDB-lite"/>
    </source>
</evidence>
<sequence length="276" mass="30369">MSCQSKQTEEVSDTRKNTNDCGVIVMENVARRFESIDRFETMHFVSKMLEVAAALFITLMLSSLQVSTLRQTTTTHQHAVFMVSTCSPTPHTASGDPLGINFDIMNKISVSPLSSHENDNMANVLNSQSPGLELSIGEITVASAVASEKARVRQQSAMLDKWLMANGGNLYPCREDKEKLAAQMKMTYLQIWDDEVAAASASVTTHKDRQSRRRPDGIDADAVGGGGDDNDDEWRVVAPSSARNIQRTKEVAHEARRSSTDSSSTRKLIKGWWSSG</sequence>
<evidence type="ECO:0000313" key="2">
    <source>
        <dbReference type="EMBL" id="VDO66397.1"/>
    </source>
</evidence>
<protein>
    <submittedName>
        <fullName evidence="2 4">Uncharacterized protein</fullName>
    </submittedName>
</protein>
<reference evidence="4" key="2">
    <citation type="submission" date="2019-09" db="UniProtKB">
        <authorList>
            <consortium name="WormBaseParasite"/>
        </authorList>
    </citation>
    <scope>IDENTIFICATION</scope>
</reference>
<dbReference type="WBParaSite" id="HPBE_0000596101-mRNA-1">
    <property type="protein sequence ID" value="HPBE_0000596101-mRNA-1"/>
    <property type="gene ID" value="HPBE_0000596101"/>
</dbReference>
<accession>A0A3P7Y147</accession>
<feature type="region of interest" description="Disordered" evidence="1">
    <location>
        <begin position="203"/>
        <end position="276"/>
    </location>
</feature>
<feature type="compositionally biased region" description="Basic and acidic residues" evidence="1">
    <location>
        <begin position="205"/>
        <end position="217"/>
    </location>
</feature>
<evidence type="ECO:0000313" key="3">
    <source>
        <dbReference type="Proteomes" id="UP000050761"/>
    </source>
</evidence>
<dbReference type="CDD" id="cd00086">
    <property type="entry name" value="homeodomain"/>
    <property type="match status" value="1"/>
</dbReference>
<feature type="compositionally biased region" description="Basic and acidic residues" evidence="1">
    <location>
        <begin position="247"/>
        <end position="259"/>
    </location>
</feature>
<evidence type="ECO:0000313" key="4">
    <source>
        <dbReference type="WBParaSite" id="HPBE_0000596101-mRNA-1"/>
    </source>
</evidence>
<proteinExistence type="predicted"/>
<reference evidence="2 3" key="1">
    <citation type="submission" date="2018-11" db="EMBL/GenBank/DDBJ databases">
        <authorList>
            <consortium name="Pathogen Informatics"/>
        </authorList>
    </citation>
    <scope>NUCLEOTIDE SEQUENCE [LARGE SCALE GENOMIC DNA]</scope>
</reference>